<evidence type="ECO:0000256" key="1">
    <source>
        <dbReference type="SAM" id="MobiDB-lite"/>
    </source>
</evidence>
<reference evidence="2 3" key="1">
    <citation type="submission" date="2018-05" db="EMBL/GenBank/DDBJ databases">
        <authorList>
            <person name="Lanie J.A."/>
            <person name="Ng W.-L."/>
            <person name="Kazmierczak K.M."/>
            <person name="Andrzejewski T.M."/>
            <person name="Davidsen T.M."/>
            <person name="Wayne K.J."/>
            <person name="Tettelin H."/>
            <person name="Glass J.I."/>
            <person name="Rusch D."/>
            <person name="Podicherti R."/>
            <person name="Tsui H.-C.T."/>
            <person name="Winkler M.E."/>
        </authorList>
    </citation>
    <scope>NUCLEOTIDE SEQUENCE [LARGE SCALE GENOMIC DNA]</scope>
    <source>
        <strain evidence="2 3">BUT-10</strain>
    </source>
</reference>
<protein>
    <submittedName>
        <fullName evidence="2">Uncharacterized protein</fullName>
    </submittedName>
</protein>
<dbReference type="RefSeq" id="WP_111278517.1">
    <property type="nucleotide sequence ID" value="NZ_QFYS01000013.1"/>
</dbReference>
<name>A0A328B8S8_9CAUL</name>
<keyword evidence="3" id="KW-1185">Reference proteome</keyword>
<sequence>MTGSPPATVIASMSRVDRATGRLARDSDRKLRATSRRRATRTDVEAQQRLHSRLTEIHKVTPKRVDWDRILAEGPVVPAIARDAMSAAARRKLSEYRPSLMDSLLGVEREKRRELTEKVIEAAKADAELWARAKAEADTHNRLLALAPGVRALQVEAIAGALKVQGVAMNLKDIVEGLTIHQPTPERLVARVDLLEFDALPDETCLSGATSATWLGMSPAERADLQLTNACSVVLRVAVELLQVVSVEAAEVVARVCRPGGLTEADMQPVLHVKVPTAVLAKLQLRKLDAGPAAAALGARMAWTPGHGLGPIDIEQVGLGALRAPSIQAA</sequence>
<gene>
    <name evidence="2" type="ORF">DJ019_19955</name>
</gene>
<organism evidence="2 3">
    <name type="scientific">Phenylobacterium kunshanense</name>
    <dbReference type="NCBI Taxonomy" id="1445034"/>
    <lineage>
        <taxon>Bacteria</taxon>
        <taxon>Pseudomonadati</taxon>
        <taxon>Pseudomonadota</taxon>
        <taxon>Alphaproteobacteria</taxon>
        <taxon>Caulobacterales</taxon>
        <taxon>Caulobacteraceae</taxon>
        <taxon>Phenylobacterium</taxon>
    </lineage>
</organism>
<evidence type="ECO:0000313" key="2">
    <source>
        <dbReference type="EMBL" id="RAK62154.1"/>
    </source>
</evidence>
<dbReference type="AlphaFoldDB" id="A0A328B8S8"/>
<dbReference type="Proteomes" id="UP000249524">
    <property type="component" value="Unassembled WGS sequence"/>
</dbReference>
<evidence type="ECO:0000313" key="3">
    <source>
        <dbReference type="Proteomes" id="UP000249524"/>
    </source>
</evidence>
<accession>A0A328B8S8</accession>
<feature type="compositionally biased region" description="Basic and acidic residues" evidence="1">
    <location>
        <begin position="20"/>
        <end position="31"/>
    </location>
</feature>
<proteinExistence type="predicted"/>
<dbReference type="EMBL" id="QFYS01000013">
    <property type="protein sequence ID" value="RAK62154.1"/>
    <property type="molecule type" value="Genomic_DNA"/>
</dbReference>
<feature type="region of interest" description="Disordered" evidence="1">
    <location>
        <begin position="20"/>
        <end position="43"/>
    </location>
</feature>
<comment type="caution">
    <text evidence="2">The sequence shown here is derived from an EMBL/GenBank/DDBJ whole genome shotgun (WGS) entry which is preliminary data.</text>
</comment>